<keyword evidence="7" id="KW-0732">Signal</keyword>
<reference evidence="14" key="1">
    <citation type="submission" date="2018-06" db="EMBL/GenBank/DDBJ databases">
        <authorList>
            <person name="Zhirakovskaya E."/>
        </authorList>
    </citation>
    <scope>NUCLEOTIDE SEQUENCE</scope>
</reference>
<evidence type="ECO:0000256" key="6">
    <source>
        <dbReference type="ARBA" id="ARBA00022670"/>
    </source>
</evidence>
<dbReference type="Gene3D" id="3.40.710.10">
    <property type="entry name" value="DD-peptidase/beta-lactamase superfamily"/>
    <property type="match status" value="1"/>
</dbReference>
<comment type="pathway">
    <text evidence="2">Cell wall biogenesis; peptidoglycan biosynthesis.</text>
</comment>
<dbReference type="InterPro" id="IPR001967">
    <property type="entry name" value="Peptidase_S11_N"/>
</dbReference>
<dbReference type="SUPFAM" id="SSF69189">
    <property type="entry name" value="Penicillin-binding protein associated domain"/>
    <property type="match status" value="1"/>
</dbReference>
<evidence type="ECO:0000256" key="5">
    <source>
        <dbReference type="ARBA" id="ARBA00022645"/>
    </source>
</evidence>
<dbReference type="InterPro" id="IPR015956">
    <property type="entry name" value="Peniciliin-bd_prot_C_sf"/>
</dbReference>
<evidence type="ECO:0000256" key="11">
    <source>
        <dbReference type="ARBA" id="ARBA00023316"/>
    </source>
</evidence>
<name>A0A3B1BYL1_9ZZZZ</name>
<dbReference type="EMBL" id="UOFX01000085">
    <property type="protein sequence ID" value="VAX11485.1"/>
    <property type="molecule type" value="Genomic_DNA"/>
</dbReference>
<comment type="function">
    <text evidence="1">Removes C-terminal D-alanyl residues from sugar-peptide cell wall precursors.</text>
</comment>
<dbReference type="SUPFAM" id="SSF56601">
    <property type="entry name" value="beta-lactamase/transpeptidase-like"/>
    <property type="match status" value="1"/>
</dbReference>
<proteinExistence type="inferred from homology"/>
<comment type="catalytic activity">
    <reaction evidence="12">
        <text>Preferential cleavage: (Ac)2-L-Lys-D-Ala-|-D-Ala. Also transpeptidation of peptidyl-alanyl moieties that are N-acyl substituents of D-alanine.</text>
        <dbReference type="EC" id="3.4.16.4"/>
    </reaction>
</comment>
<dbReference type="Gene3D" id="2.60.410.10">
    <property type="entry name" value="D-Ala-D-Ala carboxypeptidase, C-terminal domain"/>
    <property type="match status" value="1"/>
</dbReference>
<evidence type="ECO:0000259" key="13">
    <source>
        <dbReference type="SMART" id="SM00936"/>
    </source>
</evidence>
<comment type="similarity">
    <text evidence="3">Belongs to the peptidase S11 family.</text>
</comment>
<evidence type="ECO:0000256" key="10">
    <source>
        <dbReference type="ARBA" id="ARBA00022984"/>
    </source>
</evidence>
<dbReference type="InterPro" id="IPR012907">
    <property type="entry name" value="Peptidase_S11_C"/>
</dbReference>
<sequence>MSLTYPRIHILLGLLFAFYTFSGTSAAAPIPAPPQITGTSHLLVDFESGVVLAENNADQRLEPASITKIMTAYAVFRELKEGSVKLTDEVMVSKKAWRMGGSKMFIEVNKTVSLELLLKGMIIQSGNDASVALAEHIAGNEETFAALMNTHATRLGMTNTNFTNSTGWPHPDQYITARDIALMVAATIREFPEFYRWYAEKSMVFNEIKQHNRNKLLWRDESVDGMKTGHTEAAGFCLVASAKRKEMRLITIVMGTNSKQAREKDTQTLLNYGFRFFETHKLYSADEILKQVRIWKGSKEQLTIGLARDLFVTIPRRQYKKLDAKMNVEAQIIAPVQKGKNMGNVTVSLHNKTLAEVPLIALERVDSGGILHNMKDSALLWLELGK</sequence>
<evidence type="ECO:0000256" key="12">
    <source>
        <dbReference type="ARBA" id="ARBA00034000"/>
    </source>
</evidence>
<dbReference type="PRINTS" id="PR00725">
    <property type="entry name" value="DADACBPTASE1"/>
</dbReference>
<dbReference type="UniPathway" id="UPA00219"/>
<dbReference type="SMART" id="SM00936">
    <property type="entry name" value="PBP5_C"/>
    <property type="match status" value="1"/>
</dbReference>
<evidence type="ECO:0000256" key="2">
    <source>
        <dbReference type="ARBA" id="ARBA00004752"/>
    </source>
</evidence>
<dbReference type="AlphaFoldDB" id="A0A3B1BYL1"/>
<dbReference type="EC" id="3.4.16.4" evidence="4"/>
<keyword evidence="5 14" id="KW-0121">Carboxypeptidase</keyword>
<protein>
    <recommendedName>
        <fullName evidence="4">serine-type D-Ala-D-Ala carboxypeptidase</fullName>
        <ecNumber evidence="4">3.4.16.4</ecNumber>
    </recommendedName>
</protein>
<dbReference type="GO" id="GO:0071555">
    <property type="term" value="P:cell wall organization"/>
    <property type="evidence" value="ECO:0007669"/>
    <property type="project" value="UniProtKB-KW"/>
</dbReference>
<dbReference type="GO" id="GO:0006508">
    <property type="term" value="P:proteolysis"/>
    <property type="evidence" value="ECO:0007669"/>
    <property type="project" value="UniProtKB-KW"/>
</dbReference>
<dbReference type="GO" id="GO:0009002">
    <property type="term" value="F:serine-type D-Ala-D-Ala carboxypeptidase activity"/>
    <property type="evidence" value="ECO:0007669"/>
    <property type="project" value="UniProtKB-EC"/>
</dbReference>
<accession>A0A3B1BYL1</accession>
<dbReference type="InterPro" id="IPR037167">
    <property type="entry name" value="Peptidase_S11_C_sf"/>
</dbReference>
<keyword evidence="8 14" id="KW-0378">Hydrolase</keyword>
<evidence type="ECO:0000313" key="14">
    <source>
        <dbReference type="EMBL" id="VAX11485.1"/>
    </source>
</evidence>
<dbReference type="PANTHER" id="PTHR21581:SF6">
    <property type="entry name" value="TRAFFICKING PROTEIN PARTICLE COMPLEX SUBUNIT 12"/>
    <property type="match status" value="1"/>
</dbReference>
<dbReference type="Pfam" id="PF00768">
    <property type="entry name" value="Peptidase_S11"/>
    <property type="match status" value="1"/>
</dbReference>
<evidence type="ECO:0000256" key="1">
    <source>
        <dbReference type="ARBA" id="ARBA00003217"/>
    </source>
</evidence>
<dbReference type="Pfam" id="PF07943">
    <property type="entry name" value="PBP5_C"/>
    <property type="match status" value="1"/>
</dbReference>
<evidence type="ECO:0000256" key="9">
    <source>
        <dbReference type="ARBA" id="ARBA00022960"/>
    </source>
</evidence>
<keyword evidence="11" id="KW-0961">Cell wall biogenesis/degradation</keyword>
<dbReference type="GO" id="GO:0008360">
    <property type="term" value="P:regulation of cell shape"/>
    <property type="evidence" value="ECO:0007669"/>
    <property type="project" value="UniProtKB-KW"/>
</dbReference>
<dbReference type="InterPro" id="IPR012338">
    <property type="entry name" value="Beta-lactam/transpept-like"/>
</dbReference>
<feature type="domain" description="Peptidase S11 D-Ala-D-Ala carboxypeptidase A C-terminal" evidence="13">
    <location>
        <begin position="277"/>
        <end position="367"/>
    </location>
</feature>
<keyword evidence="6" id="KW-0645">Protease</keyword>
<evidence type="ECO:0000256" key="8">
    <source>
        <dbReference type="ARBA" id="ARBA00022801"/>
    </source>
</evidence>
<organism evidence="14">
    <name type="scientific">hydrothermal vent metagenome</name>
    <dbReference type="NCBI Taxonomy" id="652676"/>
    <lineage>
        <taxon>unclassified sequences</taxon>
        <taxon>metagenomes</taxon>
        <taxon>ecological metagenomes</taxon>
    </lineage>
</organism>
<dbReference type="InterPro" id="IPR018044">
    <property type="entry name" value="Peptidase_S11"/>
</dbReference>
<evidence type="ECO:0000256" key="7">
    <source>
        <dbReference type="ARBA" id="ARBA00022729"/>
    </source>
</evidence>
<keyword evidence="10" id="KW-0573">Peptidoglycan synthesis</keyword>
<keyword evidence="9" id="KW-0133">Cell shape</keyword>
<dbReference type="PANTHER" id="PTHR21581">
    <property type="entry name" value="D-ALANYL-D-ALANINE CARBOXYPEPTIDASE"/>
    <property type="match status" value="1"/>
</dbReference>
<dbReference type="GO" id="GO:0009252">
    <property type="term" value="P:peptidoglycan biosynthetic process"/>
    <property type="evidence" value="ECO:0007669"/>
    <property type="project" value="UniProtKB-UniPathway"/>
</dbReference>
<evidence type="ECO:0000256" key="3">
    <source>
        <dbReference type="ARBA" id="ARBA00007164"/>
    </source>
</evidence>
<gene>
    <name evidence="14" type="ORF">MNBD_GAMMA26-2542</name>
</gene>
<evidence type="ECO:0000256" key="4">
    <source>
        <dbReference type="ARBA" id="ARBA00012448"/>
    </source>
</evidence>